<feature type="region of interest" description="Disordered" evidence="1">
    <location>
        <begin position="1"/>
        <end position="22"/>
    </location>
</feature>
<evidence type="ECO:0000256" key="1">
    <source>
        <dbReference type="SAM" id="MobiDB-lite"/>
    </source>
</evidence>
<dbReference type="EMBL" id="MU865922">
    <property type="protein sequence ID" value="KAK4452776.1"/>
    <property type="molecule type" value="Genomic_DNA"/>
</dbReference>
<organism evidence="2 3">
    <name type="scientific">Podospora aff. communis PSN243</name>
    <dbReference type="NCBI Taxonomy" id="3040156"/>
    <lineage>
        <taxon>Eukaryota</taxon>
        <taxon>Fungi</taxon>
        <taxon>Dikarya</taxon>
        <taxon>Ascomycota</taxon>
        <taxon>Pezizomycotina</taxon>
        <taxon>Sordariomycetes</taxon>
        <taxon>Sordariomycetidae</taxon>
        <taxon>Sordariales</taxon>
        <taxon>Podosporaceae</taxon>
        <taxon>Podospora</taxon>
    </lineage>
</organism>
<keyword evidence="3" id="KW-1185">Reference proteome</keyword>
<feature type="compositionally biased region" description="Pro residues" evidence="1">
    <location>
        <begin position="63"/>
        <end position="76"/>
    </location>
</feature>
<reference evidence="2" key="2">
    <citation type="submission" date="2023-05" db="EMBL/GenBank/DDBJ databases">
        <authorList>
            <consortium name="Lawrence Berkeley National Laboratory"/>
            <person name="Steindorff A."/>
            <person name="Hensen N."/>
            <person name="Bonometti L."/>
            <person name="Westerberg I."/>
            <person name="Brannstrom I.O."/>
            <person name="Guillou S."/>
            <person name="Cros-Aarteil S."/>
            <person name="Calhoun S."/>
            <person name="Haridas S."/>
            <person name="Kuo A."/>
            <person name="Mondo S."/>
            <person name="Pangilinan J."/>
            <person name="Riley R."/>
            <person name="Labutti K."/>
            <person name="Andreopoulos B."/>
            <person name="Lipzen A."/>
            <person name="Chen C."/>
            <person name="Yanf M."/>
            <person name="Daum C."/>
            <person name="Ng V."/>
            <person name="Clum A."/>
            <person name="Ohm R."/>
            <person name="Martin F."/>
            <person name="Silar P."/>
            <person name="Natvig D."/>
            <person name="Lalanne C."/>
            <person name="Gautier V."/>
            <person name="Ament-Velasquez S.L."/>
            <person name="Kruys A."/>
            <person name="Hutchinson M.I."/>
            <person name="Powell A.J."/>
            <person name="Barry K."/>
            <person name="Miller A.N."/>
            <person name="Grigoriev I.V."/>
            <person name="Debuchy R."/>
            <person name="Gladieux P."/>
            <person name="Thoren M.H."/>
            <person name="Johannesson H."/>
        </authorList>
    </citation>
    <scope>NUCLEOTIDE SEQUENCE</scope>
    <source>
        <strain evidence="2">PSN243</strain>
    </source>
</reference>
<protein>
    <submittedName>
        <fullName evidence="2">Uncharacterized protein</fullName>
    </submittedName>
</protein>
<proteinExistence type="predicted"/>
<accession>A0AAV9GYC9</accession>
<gene>
    <name evidence="2" type="ORF">QBC34DRAFT_15861</name>
</gene>
<dbReference type="AlphaFoldDB" id="A0AAV9GYC9"/>
<dbReference type="Proteomes" id="UP001321760">
    <property type="component" value="Unassembled WGS sequence"/>
</dbReference>
<evidence type="ECO:0000313" key="3">
    <source>
        <dbReference type="Proteomes" id="UP001321760"/>
    </source>
</evidence>
<reference evidence="2" key="1">
    <citation type="journal article" date="2023" name="Mol. Phylogenet. Evol.">
        <title>Genome-scale phylogeny and comparative genomics of the fungal order Sordariales.</title>
        <authorList>
            <person name="Hensen N."/>
            <person name="Bonometti L."/>
            <person name="Westerberg I."/>
            <person name="Brannstrom I.O."/>
            <person name="Guillou S."/>
            <person name="Cros-Aarteil S."/>
            <person name="Calhoun S."/>
            <person name="Haridas S."/>
            <person name="Kuo A."/>
            <person name="Mondo S."/>
            <person name="Pangilinan J."/>
            <person name="Riley R."/>
            <person name="LaButti K."/>
            <person name="Andreopoulos B."/>
            <person name="Lipzen A."/>
            <person name="Chen C."/>
            <person name="Yan M."/>
            <person name="Daum C."/>
            <person name="Ng V."/>
            <person name="Clum A."/>
            <person name="Steindorff A."/>
            <person name="Ohm R.A."/>
            <person name="Martin F."/>
            <person name="Silar P."/>
            <person name="Natvig D.O."/>
            <person name="Lalanne C."/>
            <person name="Gautier V."/>
            <person name="Ament-Velasquez S.L."/>
            <person name="Kruys A."/>
            <person name="Hutchinson M.I."/>
            <person name="Powell A.J."/>
            <person name="Barry K."/>
            <person name="Miller A.N."/>
            <person name="Grigoriev I.V."/>
            <person name="Debuchy R."/>
            <person name="Gladieux P."/>
            <person name="Hiltunen Thoren M."/>
            <person name="Johannesson H."/>
        </authorList>
    </citation>
    <scope>NUCLEOTIDE SEQUENCE</scope>
    <source>
        <strain evidence="2">PSN243</strain>
    </source>
</reference>
<evidence type="ECO:0000313" key="2">
    <source>
        <dbReference type="EMBL" id="KAK4452776.1"/>
    </source>
</evidence>
<name>A0AAV9GYC9_9PEZI</name>
<comment type="caution">
    <text evidence="2">The sequence shown here is derived from an EMBL/GenBank/DDBJ whole genome shotgun (WGS) entry which is preliminary data.</text>
</comment>
<feature type="region of interest" description="Disordered" evidence="1">
    <location>
        <begin position="60"/>
        <end position="79"/>
    </location>
</feature>
<sequence>MTTAKVVDSRASHPSGAGGDVLGTITAGGCTNRSGPHHKGWYNRFVRWLSDCVRLQIDQFKSQPPPPTARAPPAKPPADRIPVRLGLPGAGAFGATRRSLSFKPSTTIYQASFASHFILGWRASFAVGNGALERALSQWPGRALVSDRGQAAHRHSESTTELPPPPLPRFLILLVTVAYPPDFRGLGAWDPILHSPEDGEVLGCQCGVW</sequence>